<keyword evidence="4" id="KW-0624">Polysaccharide degradation</keyword>
<dbReference type="InterPro" id="IPR050300">
    <property type="entry name" value="GDXG_lipolytic_enzyme"/>
</dbReference>
<dbReference type="GO" id="GO:0016798">
    <property type="term" value="F:hydrolase activity, acting on glycosyl bonds"/>
    <property type="evidence" value="ECO:0007669"/>
    <property type="project" value="UniProtKB-KW"/>
</dbReference>
<dbReference type="Pfam" id="PF20434">
    <property type="entry name" value="BD-FAE"/>
    <property type="match status" value="1"/>
</dbReference>
<keyword evidence="4" id="KW-0326">Glycosidase</keyword>
<dbReference type="SUPFAM" id="SSF53474">
    <property type="entry name" value="alpha/beta-Hydrolases"/>
    <property type="match status" value="1"/>
</dbReference>
<dbReference type="InterPro" id="IPR049492">
    <property type="entry name" value="BD-FAE-like_dom"/>
</dbReference>
<feature type="chain" id="PRO_5022152101" evidence="2">
    <location>
        <begin position="23"/>
        <end position="286"/>
    </location>
</feature>
<evidence type="ECO:0000256" key="1">
    <source>
        <dbReference type="ARBA" id="ARBA00022801"/>
    </source>
</evidence>
<keyword evidence="1 4" id="KW-0378">Hydrolase</keyword>
<evidence type="ECO:0000256" key="2">
    <source>
        <dbReference type="SAM" id="SignalP"/>
    </source>
</evidence>
<evidence type="ECO:0000313" key="4">
    <source>
        <dbReference type="EMBL" id="GEO12262.1"/>
    </source>
</evidence>
<feature type="signal peptide" evidence="2">
    <location>
        <begin position="1"/>
        <end position="22"/>
    </location>
</feature>
<dbReference type="PANTHER" id="PTHR48081:SF6">
    <property type="entry name" value="PEPTIDASE S9 PROLYL OLIGOPEPTIDASE CATALYTIC DOMAIN-CONTAINING PROTEIN"/>
    <property type="match status" value="1"/>
</dbReference>
<name>A0A512BJX4_9BACT</name>
<keyword evidence="4" id="KW-0119">Carbohydrate metabolism</keyword>
<evidence type="ECO:0000259" key="3">
    <source>
        <dbReference type="Pfam" id="PF20434"/>
    </source>
</evidence>
<comment type="caution">
    <text evidence="4">The sequence shown here is derived from an EMBL/GenBank/DDBJ whole genome shotgun (WGS) entry which is preliminary data.</text>
</comment>
<keyword evidence="4" id="KW-0858">Xylan degradation</keyword>
<evidence type="ECO:0000313" key="5">
    <source>
        <dbReference type="Proteomes" id="UP000321513"/>
    </source>
</evidence>
<dbReference type="EMBL" id="BJYT01000049">
    <property type="protein sequence ID" value="GEO12262.1"/>
    <property type="molecule type" value="Genomic_DNA"/>
</dbReference>
<dbReference type="InterPro" id="IPR029058">
    <property type="entry name" value="AB_hydrolase_fold"/>
</dbReference>
<keyword evidence="5" id="KW-1185">Reference proteome</keyword>
<dbReference type="GO" id="GO:0045493">
    <property type="term" value="P:xylan catabolic process"/>
    <property type="evidence" value="ECO:0007669"/>
    <property type="project" value="UniProtKB-KW"/>
</dbReference>
<accession>A0A512BJX4</accession>
<dbReference type="OrthoDB" id="9794725at2"/>
<organism evidence="4 5">
    <name type="scientific">Segetibacter aerophilus</name>
    <dbReference type="NCBI Taxonomy" id="670293"/>
    <lineage>
        <taxon>Bacteria</taxon>
        <taxon>Pseudomonadati</taxon>
        <taxon>Bacteroidota</taxon>
        <taxon>Chitinophagia</taxon>
        <taxon>Chitinophagales</taxon>
        <taxon>Chitinophagaceae</taxon>
        <taxon>Segetibacter</taxon>
    </lineage>
</organism>
<protein>
    <submittedName>
        <fullName evidence="4">Endo-1,4-beta-xylanase</fullName>
    </submittedName>
</protein>
<keyword evidence="2" id="KW-0732">Signal</keyword>
<dbReference type="RefSeq" id="WP_147206380.1">
    <property type="nucleotide sequence ID" value="NZ_BJYT01000049.1"/>
</dbReference>
<sequence length="286" mass="31664">MKKIFLCFLLLVSIFLPAFLHAQEPKEILLYPNGAPGSEGKTSAEKVRVNATGDHLISNIHKPSIIPYIPAKNESRVAIVIAPGGGHQDLWMDHEGYNPAHYFRDKGIAAFILKYRLARDTNSTYTIDKEEVADIQRAIRLVRSRAKEWNIDTSKIGVMGFSAGGEVAALSAMRFDEGDKSAKDQVDRASSYPNFQALIYPGGTKRIEPVKNSPPLFILGGFKDVPNIAEGMAQIYLRYKAAGLPAELHIYSSVGHGFGIKKDNVGAVVHWPERFLEWLTDIGIMK</sequence>
<dbReference type="AlphaFoldDB" id="A0A512BJX4"/>
<dbReference type="PANTHER" id="PTHR48081">
    <property type="entry name" value="AB HYDROLASE SUPERFAMILY PROTEIN C4A8.06C"/>
    <property type="match status" value="1"/>
</dbReference>
<gene>
    <name evidence="4" type="ORF">SAE01_47580</name>
</gene>
<dbReference type="Gene3D" id="3.40.50.1820">
    <property type="entry name" value="alpha/beta hydrolase"/>
    <property type="match status" value="1"/>
</dbReference>
<feature type="domain" description="BD-FAE-like" evidence="3">
    <location>
        <begin position="68"/>
        <end position="181"/>
    </location>
</feature>
<proteinExistence type="predicted"/>
<reference evidence="4 5" key="1">
    <citation type="submission" date="2019-07" db="EMBL/GenBank/DDBJ databases">
        <title>Whole genome shotgun sequence of Segetibacter aerophilus NBRC 106135.</title>
        <authorList>
            <person name="Hosoyama A."/>
            <person name="Uohara A."/>
            <person name="Ohji S."/>
            <person name="Ichikawa N."/>
        </authorList>
    </citation>
    <scope>NUCLEOTIDE SEQUENCE [LARGE SCALE GENOMIC DNA]</scope>
    <source>
        <strain evidence="4 5">NBRC 106135</strain>
    </source>
</reference>
<dbReference type="Proteomes" id="UP000321513">
    <property type="component" value="Unassembled WGS sequence"/>
</dbReference>